<gene>
    <name evidence="6" type="primary">nusB</name>
    <name evidence="9" type="ORF">SAMN05421760_101564</name>
</gene>
<organism evidence="9 10">
    <name type="scientific">Neptunomonas antarctica</name>
    <dbReference type="NCBI Taxonomy" id="619304"/>
    <lineage>
        <taxon>Bacteria</taxon>
        <taxon>Pseudomonadati</taxon>
        <taxon>Pseudomonadota</taxon>
        <taxon>Gammaproteobacteria</taxon>
        <taxon>Oceanospirillales</taxon>
        <taxon>Oceanospirillaceae</taxon>
        <taxon>Neptunomonas</taxon>
    </lineage>
</organism>
<dbReference type="PANTHER" id="PTHR11078">
    <property type="entry name" value="N UTILIZATION SUBSTANCE PROTEIN B-RELATED"/>
    <property type="match status" value="1"/>
</dbReference>
<dbReference type="InterPro" id="IPR011605">
    <property type="entry name" value="NusB_fam"/>
</dbReference>
<evidence type="ECO:0000259" key="8">
    <source>
        <dbReference type="Pfam" id="PF01029"/>
    </source>
</evidence>
<sequence length="164" mass="18557">MIEENSPTPDPAPQKAKKTSLTLQRRAARSFALQALYQWHMAGQPVNEIEAHFRVENDMSGTDIKLFRELLQGVTHAKSELDEAFQPFLDRGLHELDPIELAVLRIGSFELMHRPAVPYRVAINESVDLAKIFGATDSHRYVNGILDKLAQRVRMVEIRGARGK</sequence>
<accession>A0A1N7J3V6</accession>
<evidence type="ECO:0000313" key="10">
    <source>
        <dbReference type="Proteomes" id="UP000185999"/>
    </source>
</evidence>
<keyword evidence="4 6" id="KW-0805">Transcription regulation</keyword>
<feature type="domain" description="NusB/RsmB/TIM44" evidence="8">
    <location>
        <begin position="27"/>
        <end position="150"/>
    </location>
</feature>
<evidence type="ECO:0000256" key="5">
    <source>
        <dbReference type="ARBA" id="ARBA00023163"/>
    </source>
</evidence>
<dbReference type="Proteomes" id="UP000185999">
    <property type="component" value="Unassembled WGS sequence"/>
</dbReference>
<protein>
    <recommendedName>
        <fullName evidence="6">Transcription antitermination protein NusB</fullName>
    </recommendedName>
    <alternativeName>
        <fullName evidence="6">Antitermination factor NusB</fullName>
    </alternativeName>
</protein>
<dbReference type="AlphaFoldDB" id="A0A1N7J3V6"/>
<dbReference type="GO" id="GO:0005829">
    <property type="term" value="C:cytosol"/>
    <property type="evidence" value="ECO:0007669"/>
    <property type="project" value="TreeGrafter"/>
</dbReference>
<feature type="region of interest" description="Disordered" evidence="7">
    <location>
        <begin position="1"/>
        <end position="21"/>
    </location>
</feature>
<dbReference type="EMBL" id="FTOE01000001">
    <property type="protein sequence ID" value="SIS43994.1"/>
    <property type="molecule type" value="Genomic_DNA"/>
</dbReference>
<dbReference type="InterPro" id="IPR006027">
    <property type="entry name" value="NusB_RsmB_TIM44"/>
</dbReference>
<evidence type="ECO:0000313" key="9">
    <source>
        <dbReference type="EMBL" id="SIS43994.1"/>
    </source>
</evidence>
<evidence type="ECO:0000256" key="7">
    <source>
        <dbReference type="SAM" id="MobiDB-lite"/>
    </source>
</evidence>
<keyword evidence="5 6" id="KW-0804">Transcription</keyword>
<keyword evidence="10" id="KW-1185">Reference proteome</keyword>
<dbReference type="Pfam" id="PF01029">
    <property type="entry name" value="NusB"/>
    <property type="match status" value="1"/>
</dbReference>
<dbReference type="STRING" id="619304.SAMN05421760_101564"/>
<dbReference type="GO" id="GO:0006353">
    <property type="term" value="P:DNA-templated transcription termination"/>
    <property type="evidence" value="ECO:0007669"/>
    <property type="project" value="UniProtKB-UniRule"/>
</dbReference>
<dbReference type="Gene3D" id="1.10.940.10">
    <property type="entry name" value="NusB-like"/>
    <property type="match status" value="1"/>
</dbReference>
<dbReference type="NCBIfam" id="TIGR01951">
    <property type="entry name" value="nusB"/>
    <property type="match status" value="1"/>
</dbReference>
<keyword evidence="3 6" id="KW-0694">RNA-binding</keyword>
<dbReference type="OrthoDB" id="9789556at2"/>
<dbReference type="InterPro" id="IPR035926">
    <property type="entry name" value="NusB-like_sf"/>
</dbReference>
<dbReference type="PANTHER" id="PTHR11078:SF3">
    <property type="entry name" value="ANTITERMINATION NUSB DOMAIN-CONTAINING PROTEIN"/>
    <property type="match status" value="1"/>
</dbReference>
<name>A0A1N7J3V6_9GAMM</name>
<dbReference type="SUPFAM" id="SSF48013">
    <property type="entry name" value="NusB-like"/>
    <property type="match status" value="1"/>
</dbReference>
<dbReference type="GO" id="GO:0003723">
    <property type="term" value="F:RNA binding"/>
    <property type="evidence" value="ECO:0007669"/>
    <property type="project" value="UniProtKB-UniRule"/>
</dbReference>
<dbReference type="RefSeq" id="WP_054343259.1">
    <property type="nucleotide sequence ID" value="NZ_FTOE01000001.1"/>
</dbReference>
<evidence type="ECO:0000256" key="1">
    <source>
        <dbReference type="ARBA" id="ARBA00005952"/>
    </source>
</evidence>
<keyword evidence="2 6" id="KW-0889">Transcription antitermination</keyword>
<evidence type="ECO:0000256" key="3">
    <source>
        <dbReference type="ARBA" id="ARBA00022884"/>
    </source>
</evidence>
<dbReference type="HAMAP" id="MF_00073">
    <property type="entry name" value="NusB"/>
    <property type="match status" value="1"/>
</dbReference>
<evidence type="ECO:0000256" key="2">
    <source>
        <dbReference type="ARBA" id="ARBA00022814"/>
    </source>
</evidence>
<comment type="similarity">
    <text evidence="1 6">Belongs to the NusB family.</text>
</comment>
<evidence type="ECO:0000256" key="4">
    <source>
        <dbReference type="ARBA" id="ARBA00023015"/>
    </source>
</evidence>
<comment type="function">
    <text evidence="6">Involved in transcription antitermination. Required for transcription of ribosomal RNA (rRNA) genes. Binds specifically to the boxA antiterminator sequence of the ribosomal RNA (rrn) operons.</text>
</comment>
<proteinExistence type="inferred from homology"/>
<dbReference type="GO" id="GO:0031564">
    <property type="term" value="P:transcription antitermination"/>
    <property type="evidence" value="ECO:0007669"/>
    <property type="project" value="UniProtKB-KW"/>
</dbReference>
<evidence type="ECO:0000256" key="6">
    <source>
        <dbReference type="HAMAP-Rule" id="MF_00073"/>
    </source>
</evidence>
<reference evidence="10" key="1">
    <citation type="submission" date="2017-01" db="EMBL/GenBank/DDBJ databases">
        <authorList>
            <person name="Varghese N."/>
            <person name="Submissions S."/>
        </authorList>
    </citation>
    <scope>NUCLEOTIDE SEQUENCE [LARGE SCALE GENOMIC DNA]</scope>
    <source>
        <strain evidence="10">DSM 22306</strain>
    </source>
</reference>